<dbReference type="Proteomes" id="UP001189429">
    <property type="component" value="Unassembled WGS sequence"/>
</dbReference>
<sequence length="151" mass="16098">MGRGAKQGWPPSAPLTRWAKRRMASHIARALACADDFCFGLAYAFRSLGSVLNAPRKLGPVTGLRLNCEECAIFLADDNMSSSGETDFEVVAPAHADEVRDQLKSMSDGKSAGAGVVVAELLKEGSDKLILAIAALFSDILQPGAELPEHW</sequence>
<dbReference type="EMBL" id="CAUYUJ010008113">
    <property type="protein sequence ID" value="CAK0822916.1"/>
    <property type="molecule type" value="Genomic_DNA"/>
</dbReference>
<organism evidence="1 2">
    <name type="scientific">Prorocentrum cordatum</name>
    <dbReference type="NCBI Taxonomy" id="2364126"/>
    <lineage>
        <taxon>Eukaryota</taxon>
        <taxon>Sar</taxon>
        <taxon>Alveolata</taxon>
        <taxon>Dinophyceae</taxon>
        <taxon>Prorocentrales</taxon>
        <taxon>Prorocentraceae</taxon>
        <taxon>Prorocentrum</taxon>
    </lineage>
</organism>
<reference evidence="1" key="1">
    <citation type="submission" date="2023-10" db="EMBL/GenBank/DDBJ databases">
        <authorList>
            <person name="Chen Y."/>
            <person name="Shah S."/>
            <person name="Dougan E. K."/>
            <person name="Thang M."/>
            <person name="Chan C."/>
        </authorList>
    </citation>
    <scope>NUCLEOTIDE SEQUENCE [LARGE SCALE GENOMIC DNA]</scope>
</reference>
<comment type="caution">
    <text evidence="1">The sequence shown here is derived from an EMBL/GenBank/DDBJ whole genome shotgun (WGS) entry which is preliminary data.</text>
</comment>
<protein>
    <submittedName>
        <fullName evidence="1">Uncharacterized protein</fullName>
    </submittedName>
</protein>
<accession>A0ABN9RWV6</accession>
<name>A0ABN9RWV6_9DINO</name>
<evidence type="ECO:0000313" key="2">
    <source>
        <dbReference type="Proteomes" id="UP001189429"/>
    </source>
</evidence>
<keyword evidence="2" id="KW-1185">Reference proteome</keyword>
<proteinExistence type="predicted"/>
<evidence type="ECO:0000313" key="1">
    <source>
        <dbReference type="EMBL" id="CAK0822916.1"/>
    </source>
</evidence>
<feature type="non-terminal residue" evidence="1">
    <location>
        <position position="151"/>
    </location>
</feature>
<gene>
    <name evidence="1" type="ORF">PCOR1329_LOCUS23810</name>
</gene>